<dbReference type="GO" id="GO:0005886">
    <property type="term" value="C:plasma membrane"/>
    <property type="evidence" value="ECO:0007669"/>
    <property type="project" value="UniProtKB-SubCell"/>
</dbReference>
<dbReference type="PANTHER" id="PTHR43129">
    <property type="entry name" value="FOSMIDOMYCIN RESISTANCE PROTEIN"/>
    <property type="match status" value="1"/>
</dbReference>
<dbReference type="Pfam" id="PF07690">
    <property type="entry name" value="MFS_1"/>
    <property type="match status" value="1"/>
</dbReference>
<dbReference type="Gene3D" id="1.20.1250.20">
    <property type="entry name" value="MFS general substrate transporter like domains"/>
    <property type="match status" value="2"/>
</dbReference>
<gene>
    <name evidence="7" type="ORF">AVDCRST_MAG25-3156</name>
</gene>
<evidence type="ECO:0000259" key="6">
    <source>
        <dbReference type="PROSITE" id="PS50850"/>
    </source>
</evidence>
<dbReference type="InterPro" id="IPR011701">
    <property type="entry name" value="MFS"/>
</dbReference>
<dbReference type="EMBL" id="CADCVI010000210">
    <property type="protein sequence ID" value="CAA9487161.1"/>
    <property type="molecule type" value="Genomic_DNA"/>
</dbReference>
<feature type="transmembrane region" description="Helical" evidence="5">
    <location>
        <begin position="213"/>
        <end position="238"/>
    </location>
</feature>
<feature type="transmembrane region" description="Helical" evidence="5">
    <location>
        <begin position="139"/>
        <end position="160"/>
    </location>
</feature>
<feature type="domain" description="Major facilitator superfamily (MFS) profile" evidence="6">
    <location>
        <begin position="13"/>
        <end position="389"/>
    </location>
</feature>
<evidence type="ECO:0000256" key="4">
    <source>
        <dbReference type="ARBA" id="ARBA00023136"/>
    </source>
</evidence>
<dbReference type="PANTHER" id="PTHR43129:SF1">
    <property type="entry name" value="FOSMIDOMYCIN RESISTANCE PROTEIN"/>
    <property type="match status" value="1"/>
</dbReference>
<feature type="transmembrane region" description="Helical" evidence="5">
    <location>
        <begin position="366"/>
        <end position="384"/>
    </location>
</feature>
<feature type="transmembrane region" description="Helical" evidence="5">
    <location>
        <begin position="244"/>
        <end position="266"/>
    </location>
</feature>
<evidence type="ECO:0000313" key="7">
    <source>
        <dbReference type="EMBL" id="CAA9487161.1"/>
    </source>
</evidence>
<name>A0A6J4SB12_9ACTN</name>
<dbReference type="SUPFAM" id="SSF103473">
    <property type="entry name" value="MFS general substrate transporter"/>
    <property type="match status" value="1"/>
</dbReference>
<reference evidence="7" key="1">
    <citation type="submission" date="2020-02" db="EMBL/GenBank/DDBJ databases">
        <authorList>
            <person name="Meier V. D."/>
        </authorList>
    </citation>
    <scope>NUCLEOTIDE SEQUENCE</scope>
    <source>
        <strain evidence="7">AVDCRST_MAG25</strain>
    </source>
</reference>
<feature type="transmembrane region" description="Helical" evidence="5">
    <location>
        <begin position="334"/>
        <end position="354"/>
    </location>
</feature>
<protein>
    <submittedName>
        <fullName evidence="7">Fosmidomycin resistance protein</fullName>
    </submittedName>
</protein>
<feature type="transmembrane region" description="Helical" evidence="5">
    <location>
        <begin position="278"/>
        <end position="297"/>
    </location>
</feature>
<evidence type="ECO:0000256" key="2">
    <source>
        <dbReference type="ARBA" id="ARBA00022692"/>
    </source>
</evidence>
<proteinExistence type="predicted"/>
<accession>A0A6J4SB12</accession>
<organism evidence="7">
    <name type="scientific">uncultured Rubrobacteraceae bacterium</name>
    <dbReference type="NCBI Taxonomy" id="349277"/>
    <lineage>
        <taxon>Bacteria</taxon>
        <taxon>Bacillati</taxon>
        <taxon>Actinomycetota</taxon>
        <taxon>Rubrobacteria</taxon>
        <taxon>Rubrobacterales</taxon>
        <taxon>Rubrobacteraceae</taxon>
        <taxon>environmental samples</taxon>
    </lineage>
</organism>
<evidence type="ECO:0000256" key="5">
    <source>
        <dbReference type="SAM" id="Phobius"/>
    </source>
</evidence>
<dbReference type="PROSITE" id="PS50850">
    <property type="entry name" value="MFS"/>
    <property type="match status" value="1"/>
</dbReference>
<dbReference type="InterPro" id="IPR036259">
    <property type="entry name" value="MFS_trans_sf"/>
</dbReference>
<feature type="transmembrane region" description="Helical" evidence="5">
    <location>
        <begin position="303"/>
        <end position="322"/>
    </location>
</feature>
<keyword evidence="3 5" id="KW-1133">Transmembrane helix</keyword>
<feature type="transmembrane region" description="Helical" evidence="5">
    <location>
        <begin position="76"/>
        <end position="94"/>
    </location>
</feature>
<sequence>MSAASKKGVDRRAMGVLSAGHLFTDLNQGAVAALLPFLISERGLSLTAAGALVFAATVSSSLVQPLFGIFSDRNPIPALMPLGVLLAGVGMALVGVAPSYPLIFASVVLSGVGVAAFHPEAARFANYVSGARRARGMSFFSVGGNAGFALGPIVATPLVLAFGLPGALFLALPAALMAGVMFAETSRMLRLAPEEAANGSQEVESSPESWGPFAVMIAVVAVRSFVFFGLIAFVASYYERVLGASVALGNVALTVMLAAGAVGTLLMGPLADRFGRKIVLVGSMLVLPPLVLAFTFVGPYPGMALLALVGAATVGTFGVTVVMGQEYLPGRIGLAAGVTMGLSIGLGGVGAPLLGLLADAGGLETTMLAIAALPVAGLVLALTLPGRTRAPGGAPGGA</sequence>
<dbReference type="AlphaFoldDB" id="A0A6J4SB12"/>
<evidence type="ECO:0000256" key="1">
    <source>
        <dbReference type="ARBA" id="ARBA00004651"/>
    </source>
</evidence>
<evidence type="ECO:0000256" key="3">
    <source>
        <dbReference type="ARBA" id="ARBA00022989"/>
    </source>
</evidence>
<dbReference type="GO" id="GO:0022857">
    <property type="term" value="F:transmembrane transporter activity"/>
    <property type="evidence" value="ECO:0007669"/>
    <property type="project" value="InterPro"/>
</dbReference>
<feature type="transmembrane region" description="Helical" evidence="5">
    <location>
        <begin position="48"/>
        <end position="69"/>
    </location>
</feature>
<dbReference type="InterPro" id="IPR005829">
    <property type="entry name" value="Sugar_transporter_CS"/>
</dbReference>
<dbReference type="InterPro" id="IPR020846">
    <property type="entry name" value="MFS_dom"/>
</dbReference>
<comment type="subcellular location">
    <subcellularLocation>
        <location evidence="1">Cell membrane</location>
        <topology evidence="1">Multi-pass membrane protein</topology>
    </subcellularLocation>
</comment>
<dbReference type="CDD" id="cd17478">
    <property type="entry name" value="MFS_FsR"/>
    <property type="match status" value="1"/>
</dbReference>
<keyword evidence="2 5" id="KW-0812">Transmembrane</keyword>
<dbReference type="PROSITE" id="PS00216">
    <property type="entry name" value="SUGAR_TRANSPORT_1"/>
    <property type="match status" value="1"/>
</dbReference>
<keyword evidence="4 5" id="KW-0472">Membrane</keyword>
<feature type="transmembrane region" description="Helical" evidence="5">
    <location>
        <begin position="100"/>
        <end position="118"/>
    </location>
</feature>